<evidence type="ECO:0000256" key="5">
    <source>
        <dbReference type="ARBA" id="ARBA00006045"/>
    </source>
</evidence>
<evidence type="ECO:0000256" key="2">
    <source>
        <dbReference type="ARBA" id="ARBA00001947"/>
    </source>
</evidence>
<dbReference type="Pfam" id="PF00149">
    <property type="entry name" value="Metallophos"/>
    <property type="match status" value="1"/>
</dbReference>
<evidence type="ECO:0000256" key="9">
    <source>
        <dbReference type="ARBA" id="ARBA00022833"/>
    </source>
</evidence>
<gene>
    <name evidence="15" type="ORF">POLS_LOCUS6014</name>
</gene>
<dbReference type="GO" id="GO:0008419">
    <property type="term" value="F:RNA lariat debranching enzyme activity"/>
    <property type="evidence" value="ECO:0007669"/>
    <property type="project" value="TreeGrafter"/>
</dbReference>
<evidence type="ECO:0000256" key="12">
    <source>
        <dbReference type="ARBA" id="ARBA00023242"/>
    </source>
</evidence>
<dbReference type="OrthoDB" id="407609at2759"/>
<dbReference type="GO" id="GO:0000398">
    <property type="term" value="P:mRNA splicing, via spliceosome"/>
    <property type="evidence" value="ECO:0007669"/>
    <property type="project" value="TreeGrafter"/>
</dbReference>
<comment type="subcellular location">
    <subcellularLocation>
        <location evidence="4">Nucleus</location>
    </subcellularLocation>
</comment>
<comment type="cofactor">
    <cofactor evidence="3">
        <name>Fe(2+)</name>
        <dbReference type="ChEBI" id="CHEBI:29033"/>
    </cofactor>
</comment>
<dbReference type="Pfam" id="PF05011">
    <property type="entry name" value="DBR1"/>
    <property type="match status" value="1"/>
</dbReference>
<evidence type="ECO:0000256" key="7">
    <source>
        <dbReference type="ARBA" id="ARBA00022723"/>
    </source>
</evidence>
<feature type="compositionally biased region" description="Basic residues" evidence="13">
    <location>
        <begin position="691"/>
        <end position="715"/>
    </location>
</feature>
<dbReference type="SUPFAM" id="SSF56300">
    <property type="entry name" value="Metallo-dependent phosphatases"/>
    <property type="match status" value="1"/>
</dbReference>
<evidence type="ECO:0000256" key="11">
    <source>
        <dbReference type="ARBA" id="ARBA00023211"/>
    </source>
</evidence>
<dbReference type="GO" id="GO:0005634">
    <property type="term" value="C:nucleus"/>
    <property type="evidence" value="ECO:0007669"/>
    <property type="project" value="UniProtKB-SubCell"/>
</dbReference>
<dbReference type="PANTHER" id="PTHR12849">
    <property type="entry name" value="RNA LARIAT DEBRANCHING ENZYME"/>
    <property type="match status" value="1"/>
</dbReference>
<evidence type="ECO:0000256" key="3">
    <source>
        <dbReference type="ARBA" id="ARBA00001954"/>
    </source>
</evidence>
<dbReference type="InterPro" id="IPR041816">
    <property type="entry name" value="Dbr1_N"/>
</dbReference>
<evidence type="ECO:0000259" key="14">
    <source>
        <dbReference type="SMART" id="SM01124"/>
    </source>
</evidence>
<dbReference type="AlphaFoldDB" id="A0A9W4HWI6"/>
<accession>A0A9W4HWI6</accession>
<organism evidence="15 16">
    <name type="scientific">Penicillium olsonii</name>
    <dbReference type="NCBI Taxonomy" id="99116"/>
    <lineage>
        <taxon>Eukaryota</taxon>
        <taxon>Fungi</taxon>
        <taxon>Dikarya</taxon>
        <taxon>Ascomycota</taxon>
        <taxon>Pezizomycotina</taxon>
        <taxon>Eurotiomycetes</taxon>
        <taxon>Eurotiomycetidae</taxon>
        <taxon>Eurotiales</taxon>
        <taxon>Aspergillaceae</taxon>
        <taxon>Penicillium</taxon>
    </lineage>
</organism>
<comment type="cofactor">
    <cofactor evidence="2">
        <name>Zn(2+)</name>
        <dbReference type="ChEBI" id="CHEBI:29105"/>
    </cofactor>
</comment>
<keyword evidence="12" id="KW-0539">Nucleus</keyword>
<evidence type="ECO:0000313" key="15">
    <source>
        <dbReference type="EMBL" id="CAG8148576.1"/>
    </source>
</evidence>
<reference evidence="15" key="1">
    <citation type="submission" date="2021-07" db="EMBL/GenBank/DDBJ databases">
        <authorList>
            <person name="Branca A.L. A."/>
        </authorList>
    </citation>
    <scope>NUCLEOTIDE SEQUENCE</scope>
</reference>
<evidence type="ECO:0000256" key="10">
    <source>
        <dbReference type="ARBA" id="ARBA00023004"/>
    </source>
</evidence>
<dbReference type="InterPro" id="IPR007708">
    <property type="entry name" value="DBR1_C"/>
</dbReference>
<evidence type="ECO:0000256" key="6">
    <source>
        <dbReference type="ARBA" id="ARBA00022664"/>
    </source>
</evidence>
<proteinExistence type="inferred from homology"/>
<comment type="cofactor">
    <cofactor evidence="1">
        <name>Mn(2+)</name>
        <dbReference type="ChEBI" id="CHEBI:29035"/>
    </cofactor>
</comment>
<dbReference type="InterPro" id="IPR029052">
    <property type="entry name" value="Metallo-depent_PP-like"/>
</dbReference>
<keyword evidence="6" id="KW-0507">mRNA processing</keyword>
<dbReference type="GO" id="GO:0046872">
    <property type="term" value="F:metal ion binding"/>
    <property type="evidence" value="ECO:0007669"/>
    <property type="project" value="UniProtKB-KW"/>
</dbReference>
<keyword evidence="7" id="KW-0479">Metal-binding</keyword>
<feature type="compositionally biased region" description="Basic and acidic residues" evidence="13">
    <location>
        <begin position="248"/>
        <end position="261"/>
    </location>
</feature>
<name>A0A9W4HWI6_PENOL</name>
<comment type="caution">
    <text evidence="15">The sequence shown here is derived from an EMBL/GenBank/DDBJ whole genome shotgun (WGS) entry which is preliminary data.</text>
</comment>
<feature type="compositionally biased region" description="Gly residues" evidence="13">
    <location>
        <begin position="716"/>
        <end position="725"/>
    </location>
</feature>
<evidence type="ECO:0000256" key="4">
    <source>
        <dbReference type="ARBA" id="ARBA00004123"/>
    </source>
</evidence>
<feature type="compositionally biased region" description="Polar residues" evidence="13">
    <location>
        <begin position="398"/>
        <end position="407"/>
    </location>
</feature>
<dbReference type="EMBL" id="CAJVOS010000031">
    <property type="protein sequence ID" value="CAG8148576.1"/>
    <property type="molecule type" value="Genomic_DNA"/>
</dbReference>
<feature type="region of interest" description="Disordered" evidence="13">
    <location>
        <begin position="679"/>
        <end position="732"/>
    </location>
</feature>
<evidence type="ECO:0000256" key="8">
    <source>
        <dbReference type="ARBA" id="ARBA00022801"/>
    </source>
</evidence>
<feature type="compositionally biased region" description="Low complexity" evidence="13">
    <location>
        <begin position="262"/>
        <end position="274"/>
    </location>
</feature>
<evidence type="ECO:0000256" key="1">
    <source>
        <dbReference type="ARBA" id="ARBA00001936"/>
    </source>
</evidence>
<feature type="compositionally biased region" description="Low complexity" evidence="13">
    <location>
        <begin position="437"/>
        <end position="449"/>
    </location>
</feature>
<keyword evidence="10" id="KW-0408">Iron</keyword>
<evidence type="ECO:0000313" key="16">
    <source>
        <dbReference type="Proteomes" id="UP001153618"/>
    </source>
</evidence>
<dbReference type="InterPro" id="IPR004843">
    <property type="entry name" value="Calcineurin-like_PHP"/>
</dbReference>
<feature type="domain" description="Lariat debranching enzyme C-terminal" evidence="14">
    <location>
        <begin position="521"/>
        <end position="668"/>
    </location>
</feature>
<dbReference type="PANTHER" id="PTHR12849:SF0">
    <property type="entry name" value="LARIAT DEBRANCHING ENZYME"/>
    <property type="match status" value="1"/>
</dbReference>
<keyword evidence="11" id="KW-0464">Manganese</keyword>
<keyword evidence="9" id="KW-0862">Zinc</keyword>
<dbReference type="Proteomes" id="UP001153618">
    <property type="component" value="Unassembled WGS sequence"/>
</dbReference>
<dbReference type="CDD" id="cd00844">
    <property type="entry name" value="MPP_Dbr1_N"/>
    <property type="match status" value="1"/>
</dbReference>
<feature type="region of interest" description="Disordered" evidence="13">
    <location>
        <begin position="393"/>
        <end position="449"/>
    </location>
</feature>
<dbReference type="SMART" id="SM01124">
    <property type="entry name" value="DBR1"/>
    <property type="match status" value="1"/>
</dbReference>
<keyword evidence="8" id="KW-0378">Hydrolase</keyword>
<protein>
    <recommendedName>
        <fullName evidence="14">Lariat debranching enzyme C-terminal domain-containing protein</fullName>
    </recommendedName>
</protein>
<evidence type="ECO:0000256" key="13">
    <source>
        <dbReference type="SAM" id="MobiDB-lite"/>
    </source>
</evidence>
<sequence>MAPMRIALEGCGHGSLNIIYDTVKMKADHRGWDYVDVVIVGGDFQSLRNSNDATAVSMPAKYRQIGDFHEYYSGKRAAPFLTIFLGGNHEASNYLSELQYGGWVAPNIYYLGAANIIRLGPLRISGISGIWKPYDYGKPHFERLPYNESDVQSIYHVRELDVRKLLQVRTQVDIGLSHDWPKGVEKLGDYITLFKKKRGFEQDSQLGRLGSEPAREILDHLRPALWFSAHLHVKYTAYVRHDISDHENLPPKHEPVAKDAAKPVTKPVTPPVAKGKSVDQGSKALRQSPPEAITAGQRKLGVATGDTASRIAAWQGFSQVAQQQEMADQANFMAAFQQRQASGVRLGKNMVFEETLKIGNGPIQKFIRADGKRVENIDGPSSAQNDAESFANADKISLGSSPTSSTGARLASEMEKSSNAKPAMGRDAGVANNDQISLGSSSSPKSMASSASVETSSLAFAQLDGAPVSKETVIEKKQAEVKKDNLVEDDLIDLISVSRDDLPASLERSPSPVAVDKVLPAPEEIRNKLTKFMTLDKPRNHDPFIELIEFDPISDAEGPMEGPYRLQYDKEWLAITRAFADEFEFGNVDVSVPHHKGYEYYQRRIAEEETWVQENIVDRGLLDVPDNFVRTAPVYDPSVVITTEEQPIEYTNPQTEVFCRLVGIENKLDMADEDRRARMAAGPRACDPRARKIRGRGGRGGRGRGGRGRGGRGRGRGNGGQGKIGGWEQAAW</sequence>
<keyword evidence="16" id="KW-1185">Reference proteome</keyword>
<comment type="similarity">
    <text evidence="5">Belongs to the lariat debranching enzyme family.</text>
</comment>
<feature type="region of interest" description="Disordered" evidence="13">
    <location>
        <begin position="248"/>
        <end position="296"/>
    </location>
</feature>